<dbReference type="Proteomes" id="UP000005239">
    <property type="component" value="Unassembled WGS sequence"/>
</dbReference>
<reference evidence="1" key="2">
    <citation type="submission" date="2022-06" db="UniProtKB">
        <authorList>
            <consortium name="EnsemblMetazoa"/>
        </authorList>
    </citation>
    <scope>IDENTIFICATION</scope>
    <source>
        <strain evidence="1">PS312</strain>
    </source>
</reference>
<sequence length="424" mass="48636">MTPEEIQQTRDSIFSSLVDYVSRELSDAEIIAFFILVSKYYSNSPDENKIAKNNMTLKEKESAESVCRNFTNGQFIIHVTSDCSAVLSGLVAFRCELLPELVICRPLTFRDHYFYHEHLFNDSEFCCELIVRYFDDQLMCTSPCEQVVKHTMSRVEKFLFLRLLLFEHVFQHFSISTDSHDGCGIMESLIENAVCTSSSPITAHSIHSLENNSMESQMSREEIQQARDAIFATLPDYASENTTSNQTSEFYTLINKYYANVTDDDRISAGNMTDQEKSIGRSVINRLGYFFLEGRHFCVDDLQAGLAALVTFRCELLPQLIATVEYSSYRLNVRMFRMRVNISDNCEAQQHSPRISAHRLIMINISKIQHSRDSIFSSLDGHFSGSPSEQESIDFFMLINKFFSNISEENKITAENMTNTESYL</sequence>
<keyword evidence="2" id="KW-1185">Reference proteome</keyword>
<accession>A0A8R1YQ47</accession>
<dbReference type="EnsemblMetazoa" id="PPA31026.1">
    <property type="protein sequence ID" value="PPA31026.1"/>
    <property type="gene ID" value="WBGene00203891"/>
</dbReference>
<evidence type="ECO:0000313" key="2">
    <source>
        <dbReference type="Proteomes" id="UP000005239"/>
    </source>
</evidence>
<proteinExistence type="predicted"/>
<evidence type="ECO:0000313" key="1">
    <source>
        <dbReference type="EnsemblMetazoa" id="PPA31026.1"/>
    </source>
</evidence>
<name>A0A2A6CVS5_PRIPA</name>
<gene>
    <name evidence="1" type="primary">WBGene00203891</name>
</gene>
<accession>A0A2A6CVS5</accession>
<protein>
    <submittedName>
        <fullName evidence="1">Uncharacterized protein</fullName>
    </submittedName>
</protein>
<dbReference type="AlphaFoldDB" id="A0A2A6CVS5"/>
<reference evidence="2" key="1">
    <citation type="journal article" date="2008" name="Nat. Genet.">
        <title>The Pristionchus pacificus genome provides a unique perspective on nematode lifestyle and parasitism.</title>
        <authorList>
            <person name="Dieterich C."/>
            <person name="Clifton S.W."/>
            <person name="Schuster L.N."/>
            <person name="Chinwalla A."/>
            <person name="Delehaunty K."/>
            <person name="Dinkelacker I."/>
            <person name="Fulton L."/>
            <person name="Fulton R."/>
            <person name="Godfrey J."/>
            <person name="Minx P."/>
            <person name="Mitreva M."/>
            <person name="Roeseler W."/>
            <person name="Tian H."/>
            <person name="Witte H."/>
            <person name="Yang S.P."/>
            <person name="Wilson R.K."/>
            <person name="Sommer R.J."/>
        </authorList>
    </citation>
    <scope>NUCLEOTIDE SEQUENCE [LARGE SCALE GENOMIC DNA]</scope>
    <source>
        <strain evidence="2">PS312</strain>
    </source>
</reference>
<organism evidence="1 2">
    <name type="scientific">Pristionchus pacificus</name>
    <name type="common">Parasitic nematode worm</name>
    <dbReference type="NCBI Taxonomy" id="54126"/>
    <lineage>
        <taxon>Eukaryota</taxon>
        <taxon>Metazoa</taxon>
        <taxon>Ecdysozoa</taxon>
        <taxon>Nematoda</taxon>
        <taxon>Chromadorea</taxon>
        <taxon>Rhabditida</taxon>
        <taxon>Rhabditina</taxon>
        <taxon>Diplogasteromorpha</taxon>
        <taxon>Diplogasteroidea</taxon>
        <taxon>Neodiplogasteridae</taxon>
        <taxon>Pristionchus</taxon>
    </lineage>
</organism>